<evidence type="ECO:0000313" key="4">
    <source>
        <dbReference type="Proteomes" id="UP000182841"/>
    </source>
</evidence>
<dbReference type="Pfam" id="PF06902">
    <property type="entry name" value="Fer4_19"/>
    <property type="match status" value="1"/>
</dbReference>
<organism evidence="3 4">
    <name type="scientific">Streptomyces qinglanensis</name>
    <dbReference type="NCBI Taxonomy" id="943816"/>
    <lineage>
        <taxon>Bacteria</taxon>
        <taxon>Bacillati</taxon>
        <taxon>Actinomycetota</taxon>
        <taxon>Actinomycetes</taxon>
        <taxon>Kitasatosporales</taxon>
        <taxon>Streptomycetaceae</taxon>
        <taxon>Streptomyces</taxon>
    </lineage>
</organism>
<evidence type="ECO:0000259" key="2">
    <source>
        <dbReference type="Pfam" id="PF06902"/>
    </source>
</evidence>
<dbReference type="RefSeq" id="WP_239501994.1">
    <property type="nucleotide sequence ID" value="NZ_FOGO01000004.1"/>
</dbReference>
<dbReference type="AlphaFoldDB" id="A0A1H9SEM1"/>
<dbReference type="EMBL" id="FOGO01000004">
    <property type="protein sequence ID" value="SER83462.1"/>
    <property type="molecule type" value="Genomic_DNA"/>
</dbReference>
<evidence type="ECO:0000313" key="3">
    <source>
        <dbReference type="EMBL" id="SER83462.1"/>
    </source>
</evidence>
<dbReference type="STRING" id="943816.AN217_19080"/>
<feature type="region of interest" description="Disordered" evidence="1">
    <location>
        <begin position="79"/>
        <end position="121"/>
    </location>
</feature>
<dbReference type="InterPro" id="IPR010693">
    <property type="entry name" value="Divergent_4Fe-4S_mono-cluster"/>
</dbReference>
<feature type="domain" description="Divergent 4Fe-4S mono-cluster" evidence="2">
    <location>
        <begin position="10"/>
        <end position="71"/>
    </location>
</feature>
<accession>A0A1H9SEM1</accession>
<evidence type="ECO:0000256" key="1">
    <source>
        <dbReference type="SAM" id="MobiDB-lite"/>
    </source>
</evidence>
<reference evidence="4" key="1">
    <citation type="submission" date="2016-10" db="EMBL/GenBank/DDBJ databases">
        <authorList>
            <person name="Varghese N."/>
            <person name="Submissions S."/>
        </authorList>
    </citation>
    <scope>NUCLEOTIDE SEQUENCE [LARGE SCALE GENOMIC DNA]</scope>
    <source>
        <strain evidence="4">CGMCC 4.6825</strain>
    </source>
</reference>
<protein>
    <submittedName>
        <fullName evidence="3">Uncharacterized Fe-S cluster protein YjdI</fullName>
    </submittedName>
</protein>
<keyword evidence="4" id="KW-1185">Reference proteome</keyword>
<name>A0A1H9SEM1_9ACTN</name>
<dbReference type="Proteomes" id="UP000182841">
    <property type="component" value="Unassembled WGS sequence"/>
</dbReference>
<gene>
    <name evidence="3" type="ORF">SAMN05421870_104483</name>
</gene>
<sequence length="121" mass="13246">MSGRAGKKTYEGKSITVTFEAGRCLHAAECVRGLPEVFDPGERPWIRPDGAEAERLAEVIRRCPSGALQYALEGYVCRPRSRPKSGEREVRTAPPDRASRTPALSRGHSSPLGPRRPDSFG</sequence>
<proteinExistence type="predicted"/>